<organism evidence="1 2">
    <name type="scientific">Brachionus plicatilis</name>
    <name type="common">Marine rotifer</name>
    <name type="synonym">Brachionus muelleri</name>
    <dbReference type="NCBI Taxonomy" id="10195"/>
    <lineage>
        <taxon>Eukaryota</taxon>
        <taxon>Metazoa</taxon>
        <taxon>Spiralia</taxon>
        <taxon>Gnathifera</taxon>
        <taxon>Rotifera</taxon>
        <taxon>Eurotatoria</taxon>
        <taxon>Monogononta</taxon>
        <taxon>Pseudotrocha</taxon>
        <taxon>Ploima</taxon>
        <taxon>Brachionidae</taxon>
        <taxon>Brachionus</taxon>
    </lineage>
</organism>
<evidence type="ECO:0000313" key="1">
    <source>
        <dbReference type="EMBL" id="RNA34754.1"/>
    </source>
</evidence>
<dbReference type="Proteomes" id="UP000276133">
    <property type="component" value="Unassembled WGS sequence"/>
</dbReference>
<keyword evidence="2" id="KW-1185">Reference proteome</keyword>
<proteinExistence type="predicted"/>
<comment type="caution">
    <text evidence="1">The sequence shown here is derived from an EMBL/GenBank/DDBJ whole genome shotgun (WGS) entry which is preliminary data.</text>
</comment>
<reference evidence="1 2" key="1">
    <citation type="journal article" date="2018" name="Sci. Rep.">
        <title>Genomic signatures of local adaptation to the degree of environmental predictability in rotifers.</title>
        <authorList>
            <person name="Franch-Gras L."/>
            <person name="Hahn C."/>
            <person name="Garcia-Roger E.M."/>
            <person name="Carmona M.J."/>
            <person name="Serra M."/>
            <person name="Gomez A."/>
        </authorList>
    </citation>
    <scope>NUCLEOTIDE SEQUENCE [LARGE SCALE GENOMIC DNA]</scope>
    <source>
        <strain evidence="1">HYR1</strain>
    </source>
</reference>
<sequence>MKQHQPYLNHDEHTRVLQIMRLLVYSIPALAYRTSTVVCTTVSRKFKCNYWYHFDCANQGQELVLLQIWLEMFNKIINTFLDILSEL</sequence>
<name>A0A3M7SFX3_BRAPC</name>
<dbReference type="EMBL" id="REGN01001423">
    <property type="protein sequence ID" value="RNA34754.1"/>
    <property type="molecule type" value="Genomic_DNA"/>
</dbReference>
<gene>
    <name evidence="1" type="ORF">BpHYR1_006940</name>
</gene>
<protein>
    <submittedName>
        <fullName evidence="1">Uncharacterized protein</fullName>
    </submittedName>
</protein>
<accession>A0A3M7SFX3</accession>
<dbReference type="AlphaFoldDB" id="A0A3M7SFX3"/>
<evidence type="ECO:0000313" key="2">
    <source>
        <dbReference type="Proteomes" id="UP000276133"/>
    </source>
</evidence>